<evidence type="ECO:0000313" key="2">
    <source>
        <dbReference type="Proteomes" id="UP000828048"/>
    </source>
</evidence>
<reference evidence="1 2" key="1">
    <citation type="journal article" date="2021" name="Hortic Res">
        <title>High-quality reference genome and annotation aids understanding of berry development for evergreen blueberry (Vaccinium darrowii).</title>
        <authorList>
            <person name="Yu J."/>
            <person name="Hulse-Kemp A.M."/>
            <person name="Babiker E."/>
            <person name="Staton M."/>
        </authorList>
    </citation>
    <scope>NUCLEOTIDE SEQUENCE [LARGE SCALE GENOMIC DNA]</scope>
    <source>
        <strain evidence="2">cv. NJ 8807/NJ 8810</strain>
        <tissue evidence="1">Young leaf</tissue>
    </source>
</reference>
<dbReference type="EMBL" id="CM037157">
    <property type="protein sequence ID" value="KAH7849970.1"/>
    <property type="molecule type" value="Genomic_DNA"/>
</dbReference>
<comment type="caution">
    <text evidence="1">The sequence shown here is derived from an EMBL/GenBank/DDBJ whole genome shotgun (WGS) entry which is preliminary data.</text>
</comment>
<evidence type="ECO:0000313" key="1">
    <source>
        <dbReference type="EMBL" id="KAH7849970.1"/>
    </source>
</evidence>
<name>A0ACB7Y8R7_9ERIC</name>
<dbReference type="Proteomes" id="UP000828048">
    <property type="component" value="Chromosome 7"/>
</dbReference>
<proteinExistence type="predicted"/>
<organism evidence="1 2">
    <name type="scientific">Vaccinium darrowii</name>
    <dbReference type="NCBI Taxonomy" id="229202"/>
    <lineage>
        <taxon>Eukaryota</taxon>
        <taxon>Viridiplantae</taxon>
        <taxon>Streptophyta</taxon>
        <taxon>Embryophyta</taxon>
        <taxon>Tracheophyta</taxon>
        <taxon>Spermatophyta</taxon>
        <taxon>Magnoliopsida</taxon>
        <taxon>eudicotyledons</taxon>
        <taxon>Gunneridae</taxon>
        <taxon>Pentapetalae</taxon>
        <taxon>asterids</taxon>
        <taxon>Ericales</taxon>
        <taxon>Ericaceae</taxon>
        <taxon>Vaccinioideae</taxon>
        <taxon>Vaccinieae</taxon>
        <taxon>Vaccinium</taxon>
    </lineage>
</organism>
<keyword evidence="2" id="KW-1185">Reference proteome</keyword>
<gene>
    <name evidence="1" type="ORF">Vadar_025759</name>
</gene>
<accession>A0ACB7Y8R7</accession>
<sequence>METHHRTSTIFSLYISISLLYFSIVSAFSPTDDYLIDCGSTQPTTTVDGNRRFTGDSSDLGSQFLKSTRTISLCDTNPSSPGLSPLYHTARVFARPSKYAFKIRNRGTHLVRLHFHPFDSSNFNTYETQFHVLANGYLLLNNFTVGKSQTPVIKDYVIWVDNEELVLTFVPSKKSEIAFVNAIEVISAPKDLVADVAMLVNTEKIEKINGLMKNALETVYRVNVGGRKVTPFNDSLWRTWVPDDEFLKSSDGSQKVSFSGRIKYQIGGASREVGPDNVYNSARVISSLNNLVPQRNISWEFPVVGGYKYLVRLHFCDIASISLGLLYFNVYVNGNLAYENLDLSSITNMALASPFYADFVVNMESSGVVTIRVGPSKMSMSNAIDAILNGVEIMKMNNSMGSLDGEICADSVFKNWPRRNFGGVVPLIAAMCLLGTALVVMHRRWVAKKSVGWSPIPVDVSEVNLNSEKLGINLR</sequence>
<protein>
    <submittedName>
        <fullName evidence="1">Uncharacterized protein</fullName>
    </submittedName>
</protein>